<proteinExistence type="predicted"/>
<name>A0AAE0YR48_9GAST</name>
<reference evidence="1" key="1">
    <citation type="journal article" date="2023" name="G3 (Bethesda)">
        <title>A reference genome for the long-term kleptoplast-retaining sea slug Elysia crispata morphotype clarki.</title>
        <authorList>
            <person name="Eastman K.E."/>
            <person name="Pendleton A.L."/>
            <person name="Shaikh M.A."/>
            <person name="Suttiyut T."/>
            <person name="Ogas R."/>
            <person name="Tomko P."/>
            <person name="Gavelis G."/>
            <person name="Widhalm J.R."/>
            <person name="Wisecaver J.H."/>
        </authorList>
    </citation>
    <scope>NUCLEOTIDE SEQUENCE</scope>
    <source>
        <strain evidence="1">ECLA1</strain>
    </source>
</reference>
<dbReference type="Proteomes" id="UP001283361">
    <property type="component" value="Unassembled WGS sequence"/>
</dbReference>
<accession>A0AAE0YR48</accession>
<organism evidence="1 2">
    <name type="scientific">Elysia crispata</name>
    <name type="common">lettuce slug</name>
    <dbReference type="NCBI Taxonomy" id="231223"/>
    <lineage>
        <taxon>Eukaryota</taxon>
        <taxon>Metazoa</taxon>
        <taxon>Spiralia</taxon>
        <taxon>Lophotrochozoa</taxon>
        <taxon>Mollusca</taxon>
        <taxon>Gastropoda</taxon>
        <taxon>Heterobranchia</taxon>
        <taxon>Euthyneura</taxon>
        <taxon>Panpulmonata</taxon>
        <taxon>Sacoglossa</taxon>
        <taxon>Placobranchoidea</taxon>
        <taxon>Plakobranchidae</taxon>
        <taxon>Elysia</taxon>
    </lineage>
</organism>
<evidence type="ECO:0000313" key="2">
    <source>
        <dbReference type="Proteomes" id="UP001283361"/>
    </source>
</evidence>
<dbReference type="AlphaFoldDB" id="A0AAE0YR48"/>
<sequence length="129" mass="15142">MPVLSEERFPENTSFIRGTISRKYQFYQRNDFQKIPVLSAELFQKIPVLSEELFQKIPVLSAERFPENSSFIRGTISRKFQFYQRNDFQKIPVLLAKQRDLFKHLKTFITSEGGNNIETSARTAEAVYI</sequence>
<protein>
    <submittedName>
        <fullName evidence="1">Uncharacterized protein</fullName>
    </submittedName>
</protein>
<keyword evidence="2" id="KW-1185">Reference proteome</keyword>
<evidence type="ECO:0000313" key="1">
    <source>
        <dbReference type="EMBL" id="KAK3754293.1"/>
    </source>
</evidence>
<comment type="caution">
    <text evidence="1">The sequence shown here is derived from an EMBL/GenBank/DDBJ whole genome shotgun (WGS) entry which is preliminary data.</text>
</comment>
<dbReference type="EMBL" id="JAWDGP010005682">
    <property type="protein sequence ID" value="KAK3754293.1"/>
    <property type="molecule type" value="Genomic_DNA"/>
</dbReference>
<gene>
    <name evidence="1" type="ORF">RRG08_050955</name>
</gene>